<dbReference type="Gene3D" id="1.10.287.310">
    <property type="match status" value="1"/>
</dbReference>
<sequence length="86" mass="10032">MKREPLRDLTRTELIQKRGDLQDELFNLRMRQSTKTLENPLRLRVIGREIGRINTILREDELGLRRLAESKTSILGEATGKKSKTE</sequence>
<evidence type="ECO:0000256" key="5">
    <source>
        <dbReference type="HAMAP-Rule" id="MF_00374"/>
    </source>
</evidence>
<dbReference type="InterPro" id="IPR001854">
    <property type="entry name" value="Ribosomal_uL29"/>
</dbReference>
<dbReference type="InterPro" id="IPR036049">
    <property type="entry name" value="Ribosomal_uL29_sf"/>
</dbReference>
<comment type="caution">
    <text evidence="6">The sequence shown here is derived from an EMBL/GenBank/DDBJ whole genome shotgun (WGS) entry which is preliminary data.</text>
</comment>
<evidence type="ECO:0000256" key="4">
    <source>
        <dbReference type="ARBA" id="ARBA00035204"/>
    </source>
</evidence>
<dbReference type="CDD" id="cd00427">
    <property type="entry name" value="Ribosomal_L29_HIP"/>
    <property type="match status" value="1"/>
</dbReference>
<evidence type="ECO:0000256" key="1">
    <source>
        <dbReference type="ARBA" id="ARBA00009254"/>
    </source>
</evidence>
<dbReference type="EMBL" id="PQAP01000015">
    <property type="protein sequence ID" value="PWB75027.1"/>
    <property type="molecule type" value="Genomic_DNA"/>
</dbReference>
<evidence type="ECO:0000313" key="7">
    <source>
        <dbReference type="Proteomes" id="UP000250918"/>
    </source>
</evidence>
<dbReference type="Proteomes" id="UP000250918">
    <property type="component" value="Unassembled WGS sequence"/>
</dbReference>
<dbReference type="SUPFAM" id="SSF46561">
    <property type="entry name" value="Ribosomal protein L29 (L29p)"/>
    <property type="match status" value="1"/>
</dbReference>
<name>A0A855X376_9BACT</name>
<organism evidence="6 7">
    <name type="scientific">candidate division GN15 bacterium</name>
    <dbReference type="NCBI Taxonomy" id="2072418"/>
    <lineage>
        <taxon>Bacteria</taxon>
        <taxon>candidate division GN15</taxon>
    </lineage>
</organism>
<evidence type="ECO:0000256" key="2">
    <source>
        <dbReference type="ARBA" id="ARBA00022980"/>
    </source>
</evidence>
<dbReference type="HAMAP" id="MF_00374">
    <property type="entry name" value="Ribosomal_uL29"/>
    <property type="match status" value="1"/>
</dbReference>
<dbReference type="Pfam" id="PF00831">
    <property type="entry name" value="Ribosomal_L29"/>
    <property type="match status" value="1"/>
</dbReference>
<proteinExistence type="inferred from homology"/>
<protein>
    <recommendedName>
        <fullName evidence="4 5">Large ribosomal subunit protein uL29</fullName>
    </recommendedName>
</protein>
<dbReference type="GO" id="GO:0005840">
    <property type="term" value="C:ribosome"/>
    <property type="evidence" value="ECO:0007669"/>
    <property type="project" value="UniProtKB-KW"/>
</dbReference>
<evidence type="ECO:0000313" key="6">
    <source>
        <dbReference type="EMBL" id="PWB75027.1"/>
    </source>
</evidence>
<keyword evidence="2 5" id="KW-0689">Ribosomal protein</keyword>
<accession>A0A855X376</accession>
<keyword evidence="3 5" id="KW-0687">Ribonucleoprotein</keyword>
<evidence type="ECO:0000256" key="3">
    <source>
        <dbReference type="ARBA" id="ARBA00023274"/>
    </source>
</evidence>
<dbReference type="AlphaFoldDB" id="A0A855X376"/>
<reference evidence="6 7" key="1">
    <citation type="journal article" date="2018" name="ISME J.">
        <title>A methanotrophic archaeon couples anaerobic oxidation of methane to Fe(III) reduction.</title>
        <authorList>
            <person name="Cai C."/>
            <person name="Leu A.O."/>
            <person name="Xie G.J."/>
            <person name="Guo J."/>
            <person name="Feng Y."/>
            <person name="Zhao J.X."/>
            <person name="Tyson G.W."/>
            <person name="Yuan Z."/>
            <person name="Hu S."/>
        </authorList>
    </citation>
    <scope>NUCLEOTIDE SEQUENCE [LARGE SCALE GENOMIC DNA]</scope>
    <source>
        <strain evidence="6">FeB_12</strain>
    </source>
</reference>
<dbReference type="GO" id="GO:1990904">
    <property type="term" value="C:ribonucleoprotein complex"/>
    <property type="evidence" value="ECO:0007669"/>
    <property type="project" value="UniProtKB-KW"/>
</dbReference>
<comment type="similarity">
    <text evidence="1 5">Belongs to the universal ribosomal protein uL29 family.</text>
</comment>
<dbReference type="GO" id="GO:0006412">
    <property type="term" value="P:translation"/>
    <property type="evidence" value="ECO:0007669"/>
    <property type="project" value="UniProtKB-UniRule"/>
</dbReference>
<gene>
    <name evidence="5 6" type="primary">rpmC</name>
    <name evidence="6" type="ORF">C3F09_03055</name>
</gene>
<dbReference type="GO" id="GO:0003735">
    <property type="term" value="F:structural constituent of ribosome"/>
    <property type="evidence" value="ECO:0007669"/>
    <property type="project" value="InterPro"/>
</dbReference>
<dbReference type="NCBIfam" id="TIGR00012">
    <property type="entry name" value="L29"/>
    <property type="match status" value="1"/>
</dbReference>